<comment type="caution">
    <text evidence="2">The sequence shown here is derived from an EMBL/GenBank/DDBJ whole genome shotgun (WGS) entry which is preliminary data.</text>
</comment>
<dbReference type="Proteomes" id="UP000552038">
    <property type="component" value="Unassembled WGS sequence"/>
</dbReference>
<evidence type="ECO:0000259" key="1">
    <source>
        <dbReference type="SMART" id="SM00959"/>
    </source>
</evidence>
<gene>
    <name evidence="2" type="ORF">HMI46_21920</name>
</gene>
<proteinExistence type="predicted"/>
<name>A0AAP7DL15_PAEAL</name>
<sequence length="95" mass="10774">MAYVTYLGENASLTLHGIRFEPKKPIEVDESLVKKLMERTDFEVREEFHIPLEDLTVVQLRDKAKAAGIEGFADMKKAELIQALHGEEDADFVTP</sequence>
<accession>A0AAP7DL15</accession>
<evidence type="ECO:0000313" key="3">
    <source>
        <dbReference type="Proteomes" id="UP000552038"/>
    </source>
</evidence>
<reference evidence="2 3" key="1">
    <citation type="submission" date="2020-05" db="EMBL/GenBank/DDBJ databases">
        <title>Whole genome sequencing and identification of novel metabolites from Paenibacillus alvei strain JR949.</title>
        <authorList>
            <person name="Rajendhran J."/>
            <person name="Sree Pranav P."/>
            <person name="Mahalakshmi B."/>
            <person name="Karthikeyan R."/>
        </authorList>
    </citation>
    <scope>NUCLEOTIDE SEQUENCE [LARGE SCALE GENOMIC DNA]</scope>
    <source>
        <strain evidence="2 3">JR949</strain>
    </source>
</reference>
<dbReference type="GO" id="GO:0006353">
    <property type="term" value="P:DNA-templated transcription termination"/>
    <property type="evidence" value="ECO:0007669"/>
    <property type="project" value="InterPro"/>
</dbReference>
<evidence type="ECO:0000313" key="2">
    <source>
        <dbReference type="EMBL" id="NOJ73194.1"/>
    </source>
</evidence>
<dbReference type="AlphaFoldDB" id="A0AAP7DL15"/>
<dbReference type="SMART" id="SM00959">
    <property type="entry name" value="Rho_N"/>
    <property type="match status" value="1"/>
</dbReference>
<feature type="domain" description="Rho termination factor-like N-terminal" evidence="1">
    <location>
        <begin position="51"/>
        <end position="90"/>
    </location>
</feature>
<organism evidence="2 3">
    <name type="scientific">Paenibacillus alvei</name>
    <name type="common">Bacillus alvei</name>
    <dbReference type="NCBI Taxonomy" id="44250"/>
    <lineage>
        <taxon>Bacteria</taxon>
        <taxon>Bacillati</taxon>
        <taxon>Bacillota</taxon>
        <taxon>Bacilli</taxon>
        <taxon>Bacillales</taxon>
        <taxon>Paenibacillaceae</taxon>
        <taxon>Paenibacillus</taxon>
    </lineage>
</organism>
<dbReference type="RefSeq" id="WP_171418819.1">
    <property type="nucleotide sequence ID" value="NZ_JABFOR010000038.1"/>
</dbReference>
<protein>
    <recommendedName>
        <fullName evidence="1">Rho termination factor-like N-terminal domain-containing protein</fullName>
    </recommendedName>
</protein>
<dbReference type="InterPro" id="IPR011112">
    <property type="entry name" value="Rho-like_N"/>
</dbReference>
<dbReference type="Pfam" id="PF07498">
    <property type="entry name" value="Rho_N"/>
    <property type="match status" value="1"/>
</dbReference>
<dbReference type="EMBL" id="JABFOR010000038">
    <property type="protein sequence ID" value="NOJ73194.1"/>
    <property type="molecule type" value="Genomic_DNA"/>
</dbReference>